<evidence type="ECO:0000313" key="3">
    <source>
        <dbReference type="Proteomes" id="UP000183504"/>
    </source>
</evidence>
<proteinExistence type="predicted"/>
<reference evidence="1 3" key="1">
    <citation type="submission" date="2015-01" db="EMBL/GenBank/DDBJ databases">
        <authorList>
            <person name="Pelicic Vladimir"/>
        </authorList>
    </citation>
    <scope>NUCLEOTIDE SEQUENCE [LARGE SCALE GENOMIC DNA]</scope>
    <source>
        <strain evidence="1 3">2908</strain>
    </source>
</reference>
<dbReference type="EMBL" id="LS483364">
    <property type="protein sequence ID" value="SQF70390.1"/>
    <property type="molecule type" value="Genomic_DNA"/>
</dbReference>
<reference evidence="2 4" key="2">
    <citation type="submission" date="2018-06" db="EMBL/GenBank/DDBJ databases">
        <authorList>
            <consortium name="Pathogen Informatics"/>
            <person name="Doyle S."/>
        </authorList>
    </citation>
    <scope>NUCLEOTIDE SEQUENCE [LARGE SCALE GENOMIC DNA]</scope>
    <source>
        <strain evidence="2 4">NCTC11086</strain>
    </source>
</reference>
<dbReference type="AlphaFoldDB" id="A0A0B7GNB4"/>
<dbReference type="RefSeq" id="WP_255297061.1">
    <property type="nucleotide sequence ID" value="NZ_CDMW01000001.1"/>
</dbReference>
<organism evidence="1 3">
    <name type="scientific">Streptococcus sanguinis</name>
    <dbReference type="NCBI Taxonomy" id="1305"/>
    <lineage>
        <taxon>Bacteria</taxon>
        <taxon>Bacillati</taxon>
        <taxon>Bacillota</taxon>
        <taxon>Bacilli</taxon>
        <taxon>Lactobacillales</taxon>
        <taxon>Streptococcaceae</taxon>
        <taxon>Streptococcus</taxon>
    </lineage>
</organism>
<protein>
    <submittedName>
        <fullName evidence="1">Uncharacterized protein</fullName>
    </submittedName>
</protein>
<dbReference type="Proteomes" id="UP000248534">
    <property type="component" value="Chromosome 1"/>
</dbReference>
<gene>
    <name evidence="2" type="ORF">NCTC11086_00226</name>
    <name evidence="1" type="ORF">SSV_2008</name>
</gene>
<dbReference type="EMBL" id="CDMW01000001">
    <property type="protein sequence ID" value="CEL91282.1"/>
    <property type="molecule type" value="Genomic_DNA"/>
</dbReference>
<name>A0A0B7GNB4_STRSA</name>
<evidence type="ECO:0000313" key="4">
    <source>
        <dbReference type="Proteomes" id="UP000248534"/>
    </source>
</evidence>
<sequence length="44" mass="5210">MEISIFDHNKLNRNAFYVKELDVLFVADTVNEEEKQTLIRQLGK</sequence>
<evidence type="ECO:0000313" key="1">
    <source>
        <dbReference type="EMBL" id="CEL91282.1"/>
    </source>
</evidence>
<dbReference type="Proteomes" id="UP000183504">
    <property type="component" value="Unassembled WGS sequence"/>
</dbReference>
<accession>A0A0B7GNB4</accession>
<evidence type="ECO:0000313" key="2">
    <source>
        <dbReference type="EMBL" id="SQF70390.1"/>
    </source>
</evidence>